<dbReference type="Gene3D" id="2.40.30.10">
    <property type="entry name" value="Translation factors"/>
    <property type="match status" value="1"/>
</dbReference>
<protein>
    <recommendedName>
        <fullName evidence="3">Translation elongation factor-like protein</fullName>
    </recommendedName>
</protein>
<accession>A0A1G1ZMP3</accession>
<dbReference type="SUPFAM" id="SSF50447">
    <property type="entry name" value="Translation proteins"/>
    <property type="match status" value="1"/>
</dbReference>
<dbReference type="Proteomes" id="UP000177174">
    <property type="component" value="Unassembled WGS sequence"/>
</dbReference>
<evidence type="ECO:0000313" key="1">
    <source>
        <dbReference type="EMBL" id="OGY65107.1"/>
    </source>
</evidence>
<reference evidence="1 2" key="1">
    <citation type="journal article" date="2016" name="Nat. Commun.">
        <title>Thousands of microbial genomes shed light on interconnected biogeochemical processes in an aquifer system.</title>
        <authorList>
            <person name="Anantharaman K."/>
            <person name="Brown C.T."/>
            <person name="Hug L.A."/>
            <person name="Sharon I."/>
            <person name="Castelle C.J."/>
            <person name="Probst A.J."/>
            <person name="Thomas B.C."/>
            <person name="Singh A."/>
            <person name="Wilkins M.J."/>
            <person name="Karaoz U."/>
            <person name="Brodie E.L."/>
            <person name="Williams K.H."/>
            <person name="Hubbard S.S."/>
            <person name="Banfield J.F."/>
        </authorList>
    </citation>
    <scope>NUCLEOTIDE SEQUENCE [LARGE SCALE GENOMIC DNA]</scope>
</reference>
<organism evidence="1 2">
    <name type="scientific">Candidatus Harrisonbacteria bacterium RIFCSPHIGHO2_12_FULL_48_16</name>
    <dbReference type="NCBI Taxonomy" id="1798405"/>
    <lineage>
        <taxon>Bacteria</taxon>
        <taxon>Candidatus Harrisoniibacteriota</taxon>
    </lineage>
</organism>
<evidence type="ECO:0008006" key="3">
    <source>
        <dbReference type="Google" id="ProtNLM"/>
    </source>
</evidence>
<gene>
    <name evidence="1" type="ORF">A3E64_01465</name>
</gene>
<dbReference type="STRING" id="1798405.A3E64_01465"/>
<evidence type="ECO:0000313" key="2">
    <source>
        <dbReference type="Proteomes" id="UP000177174"/>
    </source>
</evidence>
<proteinExistence type="predicted"/>
<comment type="caution">
    <text evidence="1">The sequence shown here is derived from an EMBL/GenBank/DDBJ whole genome shotgun (WGS) entry which is preliminary data.</text>
</comment>
<sequence length="97" mass="10631">MKQKNKAVIKKAGGKREKPIGVVTHYYGGIGVAIVKFKKAVKIGTEVNFCGATTDFSQKISSMQYDHKEISSAKKGQEVGIKVDEKVREGDEVCEVK</sequence>
<dbReference type="AlphaFoldDB" id="A0A1G1ZMP3"/>
<name>A0A1G1ZMP3_9BACT</name>
<dbReference type="InterPro" id="IPR009000">
    <property type="entry name" value="Transl_B-barrel_sf"/>
</dbReference>
<dbReference type="EMBL" id="MHJH01000003">
    <property type="protein sequence ID" value="OGY65107.1"/>
    <property type="molecule type" value="Genomic_DNA"/>
</dbReference>